<dbReference type="RefSeq" id="XP_060329829.1">
    <property type="nucleotide sequence ID" value="XM_060479316.1"/>
</dbReference>
<dbReference type="PANTHER" id="PTHR40465:SF1">
    <property type="entry name" value="DUF6534 DOMAIN-CONTAINING PROTEIN"/>
    <property type="match status" value="1"/>
</dbReference>
<sequence>MLASALAKFYVPGALYIGATVAAVLFGITNLQTVIYYKRYPDDWWVYRYSVALLWVLDTLHVTLSTHALYYYLIDKVDIFRSLVGENAQWSFKLQFGINVLIVVYVQGVYAIRLWKRSYFRVVMVTIVTAHIDPSWTLFW</sequence>
<evidence type="ECO:0000313" key="2">
    <source>
        <dbReference type="EMBL" id="KAK0457517.1"/>
    </source>
</evidence>
<accession>A0AA39N4E3</accession>
<dbReference type="AlphaFoldDB" id="A0AA39N4E3"/>
<protein>
    <submittedName>
        <fullName evidence="2">Uncharacterized protein</fullName>
    </submittedName>
</protein>
<gene>
    <name evidence="2" type="ORF">EV420DRAFT_1688878</name>
</gene>
<keyword evidence="1" id="KW-1133">Transmembrane helix</keyword>
<keyword evidence="1" id="KW-0472">Membrane</keyword>
<dbReference type="PANTHER" id="PTHR40465">
    <property type="entry name" value="CHROMOSOME 1, WHOLE GENOME SHOTGUN SEQUENCE"/>
    <property type="match status" value="1"/>
</dbReference>
<dbReference type="EMBL" id="JAUEPS010000021">
    <property type="protein sequence ID" value="KAK0457517.1"/>
    <property type="molecule type" value="Genomic_DNA"/>
</dbReference>
<reference evidence="2" key="1">
    <citation type="submission" date="2023-06" db="EMBL/GenBank/DDBJ databases">
        <authorList>
            <consortium name="Lawrence Berkeley National Laboratory"/>
            <person name="Ahrendt S."/>
            <person name="Sahu N."/>
            <person name="Indic B."/>
            <person name="Wong-Bajracharya J."/>
            <person name="Merenyi Z."/>
            <person name="Ke H.-M."/>
            <person name="Monk M."/>
            <person name="Kocsube S."/>
            <person name="Drula E."/>
            <person name="Lipzen A."/>
            <person name="Balint B."/>
            <person name="Henrissat B."/>
            <person name="Andreopoulos B."/>
            <person name="Martin F.M."/>
            <person name="Harder C.B."/>
            <person name="Rigling D."/>
            <person name="Ford K.L."/>
            <person name="Foster G.D."/>
            <person name="Pangilinan J."/>
            <person name="Papanicolaou A."/>
            <person name="Barry K."/>
            <person name="LaButti K."/>
            <person name="Viragh M."/>
            <person name="Koriabine M."/>
            <person name="Yan M."/>
            <person name="Riley R."/>
            <person name="Champramary S."/>
            <person name="Plett K.L."/>
            <person name="Tsai I.J."/>
            <person name="Slot J."/>
            <person name="Sipos G."/>
            <person name="Plett J."/>
            <person name="Nagy L.G."/>
            <person name="Grigoriev I.V."/>
        </authorList>
    </citation>
    <scope>NUCLEOTIDE SEQUENCE</scope>
    <source>
        <strain evidence="2">CCBAS 213</strain>
    </source>
</reference>
<keyword evidence="3" id="KW-1185">Reference proteome</keyword>
<name>A0AA39N4E3_ARMTA</name>
<comment type="caution">
    <text evidence="2">The sequence shown here is derived from an EMBL/GenBank/DDBJ whole genome shotgun (WGS) entry which is preliminary data.</text>
</comment>
<dbReference type="GeneID" id="85362864"/>
<keyword evidence="1" id="KW-0812">Transmembrane</keyword>
<feature type="transmembrane region" description="Helical" evidence="1">
    <location>
        <begin position="49"/>
        <end position="74"/>
    </location>
</feature>
<feature type="transmembrane region" description="Helical" evidence="1">
    <location>
        <begin position="94"/>
        <end position="112"/>
    </location>
</feature>
<proteinExistence type="predicted"/>
<evidence type="ECO:0000256" key="1">
    <source>
        <dbReference type="SAM" id="Phobius"/>
    </source>
</evidence>
<organism evidence="2 3">
    <name type="scientific">Armillaria tabescens</name>
    <name type="common">Ringless honey mushroom</name>
    <name type="synonym">Agaricus tabescens</name>
    <dbReference type="NCBI Taxonomy" id="1929756"/>
    <lineage>
        <taxon>Eukaryota</taxon>
        <taxon>Fungi</taxon>
        <taxon>Dikarya</taxon>
        <taxon>Basidiomycota</taxon>
        <taxon>Agaricomycotina</taxon>
        <taxon>Agaricomycetes</taxon>
        <taxon>Agaricomycetidae</taxon>
        <taxon>Agaricales</taxon>
        <taxon>Marasmiineae</taxon>
        <taxon>Physalacriaceae</taxon>
        <taxon>Desarmillaria</taxon>
    </lineage>
</organism>
<evidence type="ECO:0000313" key="3">
    <source>
        <dbReference type="Proteomes" id="UP001175211"/>
    </source>
</evidence>
<feature type="transmembrane region" description="Helical" evidence="1">
    <location>
        <begin position="14"/>
        <end position="37"/>
    </location>
</feature>
<dbReference type="Proteomes" id="UP001175211">
    <property type="component" value="Unassembled WGS sequence"/>
</dbReference>